<comment type="caution">
    <text evidence="2">The sequence shown here is derived from an EMBL/GenBank/DDBJ whole genome shotgun (WGS) entry which is preliminary data.</text>
</comment>
<feature type="domain" description="Heterokaryon incompatibility" evidence="1">
    <location>
        <begin position="49"/>
        <end position="190"/>
    </location>
</feature>
<evidence type="ECO:0000313" key="3">
    <source>
        <dbReference type="Proteomes" id="UP000756346"/>
    </source>
</evidence>
<dbReference type="AlphaFoldDB" id="A0A9P8Y5S4"/>
<protein>
    <submittedName>
        <fullName evidence="2">Heterokaryon incompatibility protein-domain-containing protein</fullName>
    </submittedName>
</protein>
<evidence type="ECO:0000313" key="2">
    <source>
        <dbReference type="EMBL" id="KAH7028101.1"/>
    </source>
</evidence>
<dbReference type="GeneID" id="70178496"/>
<feature type="non-terminal residue" evidence="2">
    <location>
        <position position="1"/>
    </location>
</feature>
<name>A0A9P8Y5S4_9PEZI</name>
<dbReference type="OrthoDB" id="3486565at2759"/>
<dbReference type="PANTHER" id="PTHR33112">
    <property type="entry name" value="DOMAIN PROTEIN, PUTATIVE-RELATED"/>
    <property type="match status" value="1"/>
</dbReference>
<dbReference type="EMBL" id="JAGTJQ010000007">
    <property type="protein sequence ID" value="KAH7028101.1"/>
    <property type="molecule type" value="Genomic_DNA"/>
</dbReference>
<reference evidence="2" key="1">
    <citation type="journal article" date="2021" name="Nat. Commun.">
        <title>Genetic determinants of endophytism in the Arabidopsis root mycobiome.</title>
        <authorList>
            <person name="Mesny F."/>
            <person name="Miyauchi S."/>
            <person name="Thiergart T."/>
            <person name="Pickel B."/>
            <person name="Atanasova L."/>
            <person name="Karlsson M."/>
            <person name="Huettel B."/>
            <person name="Barry K.W."/>
            <person name="Haridas S."/>
            <person name="Chen C."/>
            <person name="Bauer D."/>
            <person name="Andreopoulos W."/>
            <person name="Pangilinan J."/>
            <person name="LaButti K."/>
            <person name="Riley R."/>
            <person name="Lipzen A."/>
            <person name="Clum A."/>
            <person name="Drula E."/>
            <person name="Henrissat B."/>
            <person name="Kohler A."/>
            <person name="Grigoriev I.V."/>
            <person name="Martin F.M."/>
            <person name="Hacquard S."/>
        </authorList>
    </citation>
    <scope>NUCLEOTIDE SEQUENCE</scope>
    <source>
        <strain evidence="2">MPI-CAGE-CH-0230</strain>
    </source>
</reference>
<organism evidence="2 3">
    <name type="scientific">Microdochium trichocladiopsis</name>
    <dbReference type="NCBI Taxonomy" id="1682393"/>
    <lineage>
        <taxon>Eukaryota</taxon>
        <taxon>Fungi</taxon>
        <taxon>Dikarya</taxon>
        <taxon>Ascomycota</taxon>
        <taxon>Pezizomycotina</taxon>
        <taxon>Sordariomycetes</taxon>
        <taxon>Xylariomycetidae</taxon>
        <taxon>Xylariales</taxon>
        <taxon>Microdochiaceae</taxon>
        <taxon>Microdochium</taxon>
    </lineage>
</organism>
<dbReference type="RefSeq" id="XP_046010900.1">
    <property type="nucleotide sequence ID" value="XM_046148950.1"/>
</dbReference>
<sequence length="306" mass="35326">QRHTGSSKWSRSQPLPARLVRLGNGEDETAPTRLVLTSEEETSNKKIAYATLSHCWGDYQPLQTTTHTLLSFQARLPKEQTPRTFRDAMDICRAVGIQYLWIDSLCIVQDDNDDWCREAARMKDIYSGSLLTIAATGARNSSGGCFYDDSKEEEWDSVWPQDNLPHISKSAFTKRPEFTHLNTRGWVLQEQALSPRVVYCMQPEMHFICRTVNCTEAGASFVHAARDRVHWHNPTIRSLSEGMDPAHIHQVWSDWMEHYSRRSFTYPQDRLSAIAGLVEEYARYSGDEHLLGCWKRTVRQDLMWTR</sequence>
<accession>A0A9P8Y5S4</accession>
<evidence type="ECO:0000259" key="1">
    <source>
        <dbReference type="Pfam" id="PF06985"/>
    </source>
</evidence>
<gene>
    <name evidence="2" type="ORF">B0I36DRAFT_214608</name>
</gene>
<dbReference type="PANTHER" id="PTHR33112:SF8">
    <property type="entry name" value="HETEROKARYON INCOMPATIBILITY DOMAIN-CONTAINING PROTEIN"/>
    <property type="match status" value="1"/>
</dbReference>
<dbReference type="InterPro" id="IPR010730">
    <property type="entry name" value="HET"/>
</dbReference>
<proteinExistence type="predicted"/>
<keyword evidence="3" id="KW-1185">Reference proteome</keyword>
<dbReference type="Proteomes" id="UP000756346">
    <property type="component" value="Unassembled WGS sequence"/>
</dbReference>
<dbReference type="Pfam" id="PF06985">
    <property type="entry name" value="HET"/>
    <property type="match status" value="1"/>
</dbReference>
<feature type="non-terminal residue" evidence="2">
    <location>
        <position position="306"/>
    </location>
</feature>